<dbReference type="Gene3D" id="2.40.40.10">
    <property type="entry name" value="RlpA-like domain"/>
    <property type="match status" value="1"/>
</dbReference>
<feature type="signal peptide" evidence="5">
    <location>
        <begin position="1"/>
        <end position="18"/>
    </location>
</feature>
<keyword evidence="3" id="KW-0964">Secreted</keyword>
<evidence type="ECO:0000256" key="5">
    <source>
        <dbReference type="SAM" id="SignalP"/>
    </source>
</evidence>
<dbReference type="EMBL" id="CM010721">
    <property type="protein sequence ID" value="RZC69104.1"/>
    <property type="molecule type" value="Genomic_DNA"/>
</dbReference>
<dbReference type="SUPFAM" id="SSF50685">
    <property type="entry name" value="Barwin-like endoglucanases"/>
    <property type="match status" value="1"/>
</dbReference>
<proteinExistence type="inferred from homology"/>
<reference evidence="6 7" key="1">
    <citation type="journal article" date="2018" name="Science">
        <title>The opium poppy genome and morphinan production.</title>
        <authorList>
            <person name="Guo L."/>
            <person name="Winzer T."/>
            <person name="Yang X."/>
            <person name="Li Y."/>
            <person name="Ning Z."/>
            <person name="He Z."/>
            <person name="Teodor R."/>
            <person name="Lu Y."/>
            <person name="Bowser T.A."/>
            <person name="Graham I.A."/>
            <person name="Ye K."/>
        </authorList>
    </citation>
    <scope>NUCLEOTIDE SEQUENCE [LARGE SCALE GENOMIC DNA]</scope>
    <source>
        <strain evidence="7">cv. HN1</strain>
        <tissue evidence="6">Leaves</tissue>
    </source>
</reference>
<evidence type="ECO:0000313" key="6">
    <source>
        <dbReference type="EMBL" id="RZC69104.1"/>
    </source>
</evidence>
<dbReference type="CDD" id="cd22270">
    <property type="entry name" value="DPBB_kiwellin-like"/>
    <property type="match status" value="1"/>
</dbReference>
<dbReference type="GO" id="GO:0005576">
    <property type="term" value="C:extracellular region"/>
    <property type="evidence" value="ECO:0007669"/>
    <property type="project" value="UniProtKB-SubCell"/>
</dbReference>
<evidence type="ECO:0000256" key="3">
    <source>
        <dbReference type="ARBA" id="ARBA00022525"/>
    </source>
</evidence>
<keyword evidence="7" id="KW-1185">Reference proteome</keyword>
<dbReference type="PANTHER" id="PTHR33191">
    <property type="entry name" value="RIPENING-RELATED PROTEIN 2-RELATED"/>
    <property type="match status" value="1"/>
</dbReference>
<protein>
    <submittedName>
        <fullName evidence="6">Uncharacterized protein</fullName>
    </submittedName>
</protein>
<keyword evidence="4 5" id="KW-0732">Signal</keyword>
<dbReference type="Proteomes" id="UP000316621">
    <property type="component" value="Chromosome 7"/>
</dbReference>
<gene>
    <name evidence="6" type="ORF">C5167_032224</name>
</gene>
<sequence>MNWCNLILLALFITNITSYSEIVEAQACIPGGEINGITPPPGGCNKENYSGCCEQGETYPTYTCSPPVGQAVLSLNSFEKDGDGGGPSRCDNNYHSDDTPVVALSTGWFDGGQRCMKNIAITGNGRTVLAMVVDECDSTMGCDDEHDYQPPFSDNIVDASKAVWKALGVSEDNWGQLDIVWSDA</sequence>
<evidence type="ECO:0000256" key="2">
    <source>
        <dbReference type="ARBA" id="ARBA00005592"/>
    </source>
</evidence>
<name>A0A4Y7K6X8_PAPSO</name>
<feature type="chain" id="PRO_5021473745" evidence="5">
    <location>
        <begin position="19"/>
        <end position="184"/>
    </location>
</feature>
<dbReference type="OMA" id="CNDEHAY"/>
<accession>A0A4Y7K6X8</accession>
<dbReference type="InterPro" id="IPR039271">
    <property type="entry name" value="Kiwellin-like"/>
</dbReference>
<evidence type="ECO:0000256" key="1">
    <source>
        <dbReference type="ARBA" id="ARBA00004613"/>
    </source>
</evidence>
<dbReference type="Gramene" id="RZC69104">
    <property type="protein sequence ID" value="RZC69104"/>
    <property type="gene ID" value="C5167_032224"/>
</dbReference>
<dbReference type="PANTHER" id="PTHR33191:SF58">
    <property type="entry name" value="RIPENING-RELATED PROTEIN 1"/>
    <property type="match status" value="1"/>
</dbReference>
<dbReference type="InterPro" id="IPR036908">
    <property type="entry name" value="RlpA-like_sf"/>
</dbReference>
<organism evidence="6 7">
    <name type="scientific">Papaver somniferum</name>
    <name type="common">Opium poppy</name>
    <dbReference type="NCBI Taxonomy" id="3469"/>
    <lineage>
        <taxon>Eukaryota</taxon>
        <taxon>Viridiplantae</taxon>
        <taxon>Streptophyta</taxon>
        <taxon>Embryophyta</taxon>
        <taxon>Tracheophyta</taxon>
        <taxon>Spermatophyta</taxon>
        <taxon>Magnoliopsida</taxon>
        <taxon>Ranunculales</taxon>
        <taxon>Papaveraceae</taxon>
        <taxon>Papaveroideae</taxon>
        <taxon>Papaver</taxon>
    </lineage>
</organism>
<dbReference type="Pfam" id="PF24300">
    <property type="entry name" value="KWL1"/>
    <property type="match status" value="1"/>
</dbReference>
<evidence type="ECO:0000256" key="4">
    <source>
        <dbReference type="ARBA" id="ARBA00022729"/>
    </source>
</evidence>
<dbReference type="AlphaFoldDB" id="A0A4Y7K6X8"/>
<comment type="subcellular location">
    <subcellularLocation>
        <location evidence="1">Secreted</location>
    </subcellularLocation>
</comment>
<comment type="similarity">
    <text evidence="2">Belongs to the kiwellin family.</text>
</comment>
<evidence type="ECO:0000313" key="7">
    <source>
        <dbReference type="Proteomes" id="UP000316621"/>
    </source>
</evidence>